<keyword evidence="2" id="KW-1185">Reference proteome</keyword>
<proteinExistence type="predicted"/>
<dbReference type="EMBL" id="QJKD01000010">
    <property type="protein sequence ID" value="PXX51519.1"/>
    <property type="molecule type" value="Genomic_DNA"/>
</dbReference>
<dbReference type="SUPFAM" id="SSF53474">
    <property type="entry name" value="alpha/beta-Hydrolases"/>
    <property type="match status" value="1"/>
</dbReference>
<dbReference type="GeneID" id="86065310"/>
<accession>A0A2V3YEN5</accession>
<evidence type="ECO:0008006" key="3">
    <source>
        <dbReference type="Google" id="ProtNLM"/>
    </source>
</evidence>
<sequence length="106" mass="12461">MNQFEEEYILVNGIEHFLLHYPKTSDAPVLLYLHGGPGSFESLFAYELDNAWGDLFTHVHWDQRGAGKTLRRNKKNQSLPGKRETKNIYRRWSVWGIIPPIIRNYC</sequence>
<evidence type="ECO:0000313" key="2">
    <source>
        <dbReference type="Proteomes" id="UP000248057"/>
    </source>
</evidence>
<dbReference type="AlphaFoldDB" id="A0A2V3YEN5"/>
<gene>
    <name evidence="1" type="ORF">DFR60_110226</name>
</gene>
<protein>
    <recommendedName>
        <fullName evidence="3">Prolyl aminopeptidase</fullName>
    </recommendedName>
</protein>
<name>A0A2V3YEN5_9FIRM</name>
<comment type="caution">
    <text evidence="1">The sequence shown here is derived from an EMBL/GenBank/DDBJ whole genome shotgun (WGS) entry which is preliminary data.</text>
</comment>
<reference evidence="1 2" key="1">
    <citation type="submission" date="2018-05" db="EMBL/GenBank/DDBJ databases">
        <title>Genomic Encyclopedia of Type Strains, Phase IV (KMG-IV): sequencing the most valuable type-strain genomes for metagenomic binning, comparative biology and taxonomic classification.</title>
        <authorList>
            <person name="Goeker M."/>
        </authorList>
    </citation>
    <scope>NUCLEOTIDE SEQUENCE [LARGE SCALE GENOMIC DNA]</scope>
    <source>
        <strain evidence="1 2">DSM 24995</strain>
    </source>
</reference>
<organism evidence="1 2">
    <name type="scientific">Hungatella effluvii</name>
    <dbReference type="NCBI Taxonomy" id="1096246"/>
    <lineage>
        <taxon>Bacteria</taxon>
        <taxon>Bacillati</taxon>
        <taxon>Bacillota</taxon>
        <taxon>Clostridia</taxon>
        <taxon>Lachnospirales</taxon>
        <taxon>Lachnospiraceae</taxon>
        <taxon>Hungatella</taxon>
    </lineage>
</organism>
<evidence type="ECO:0000313" key="1">
    <source>
        <dbReference type="EMBL" id="PXX51519.1"/>
    </source>
</evidence>
<dbReference type="InterPro" id="IPR029058">
    <property type="entry name" value="AB_hydrolase_fold"/>
</dbReference>
<dbReference type="Proteomes" id="UP000248057">
    <property type="component" value="Unassembled WGS sequence"/>
</dbReference>
<dbReference type="RefSeq" id="WP_243005123.1">
    <property type="nucleotide sequence ID" value="NZ_QJKD01000010.1"/>
</dbReference>
<dbReference type="Gene3D" id="3.40.50.1820">
    <property type="entry name" value="alpha/beta hydrolase"/>
    <property type="match status" value="1"/>
</dbReference>